<protein>
    <submittedName>
        <fullName evidence="2">Uncharacterized protein</fullName>
    </submittedName>
</protein>
<organism evidence="2 3">
    <name type="scientific">Macrolepiota fuliginosa MF-IS2</name>
    <dbReference type="NCBI Taxonomy" id="1400762"/>
    <lineage>
        <taxon>Eukaryota</taxon>
        <taxon>Fungi</taxon>
        <taxon>Dikarya</taxon>
        <taxon>Basidiomycota</taxon>
        <taxon>Agaricomycotina</taxon>
        <taxon>Agaricomycetes</taxon>
        <taxon>Agaricomycetidae</taxon>
        <taxon>Agaricales</taxon>
        <taxon>Agaricineae</taxon>
        <taxon>Agaricaceae</taxon>
        <taxon>Macrolepiota</taxon>
    </lineage>
</organism>
<sequence>MSVKEEVLDDDIIFGATELEVDRTLNDKHNDQLQLLLYLTGQRATLILVFLHAVVLLPWKYILEHKQGAKVRPKHLDEDIKKNEIISKMRNPKVKIKGRFAFVFVLMGLESHILLARRAEYGVAFQQAHST</sequence>
<comment type="caution">
    <text evidence="2">The sequence shown here is derived from an EMBL/GenBank/DDBJ whole genome shotgun (WGS) entry which is preliminary data.</text>
</comment>
<evidence type="ECO:0000313" key="3">
    <source>
        <dbReference type="Proteomes" id="UP000807342"/>
    </source>
</evidence>
<keyword evidence="1" id="KW-0472">Membrane</keyword>
<dbReference type="AlphaFoldDB" id="A0A9P5XFW8"/>
<keyword evidence="1" id="KW-0812">Transmembrane</keyword>
<dbReference type="EMBL" id="MU151129">
    <property type="protein sequence ID" value="KAF9449487.1"/>
    <property type="molecule type" value="Genomic_DNA"/>
</dbReference>
<gene>
    <name evidence="2" type="ORF">P691DRAFT_759021</name>
</gene>
<dbReference type="Proteomes" id="UP000807342">
    <property type="component" value="Unassembled WGS sequence"/>
</dbReference>
<feature type="transmembrane region" description="Helical" evidence="1">
    <location>
        <begin position="44"/>
        <end position="63"/>
    </location>
</feature>
<accession>A0A9P5XFW8</accession>
<keyword evidence="3" id="KW-1185">Reference proteome</keyword>
<keyword evidence="1" id="KW-1133">Transmembrane helix</keyword>
<proteinExistence type="predicted"/>
<name>A0A9P5XFW8_9AGAR</name>
<feature type="transmembrane region" description="Helical" evidence="1">
    <location>
        <begin position="98"/>
        <end position="115"/>
    </location>
</feature>
<reference evidence="2" key="1">
    <citation type="submission" date="2020-11" db="EMBL/GenBank/DDBJ databases">
        <authorList>
            <consortium name="DOE Joint Genome Institute"/>
            <person name="Ahrendt S."/>
            <person name="Riley R."/>
            <person name="Andreopoulos W."/>
            <person name="Labutti K."/>
            <person name="Pangilinan J."/>
            <person name="Ruiz-Duenas F.J."/>
            <person name="Barrasa J.M."/>
            <person name="Sanchez-Garcia M."/>
            <person name="Camarero S."/>
            <person name="Miyauchi S."/>
            <person name="Serrano A."/>
            <person name="Linde D."/>
            <person name="Babiker R."/>
            <person name="Drula E."/>
            <person name="Ayuso-Fernandez I."/>
            <person name="Pacheco R."/>
            <person name="Padilla G."/>
            <person name="Ferreira P."/>
            <person name="Barriuso J."/>
            <person name="Kellner H."/>
            <person name="Castanera R."/>
            <person name="Alfaro M."/>
            <person name="Ramirez L."/>
            <person name="Pisabarro A.G."/>
            <person name="Kuo A."/>
            <person name="Tritt A."/>
            <person name="Lipzen A."/>
            <person name="He G."/>
            <person name="Yan M."/>
            <person name="Ng V."/>
            <person name="Cullen D."/>
            <person name="Martin F."/>
            <person name="Rosso M.-N."/>
            <person name="Henrissat B."/>
            <person name="Hibbett D."/>
            <person name="Martinez A.T."/>
            <person name="Grigoriev I.V."/>
        </authorList>
    </citation>
    <scope>NUCLEOTIDE SEQUENCE</scope>
    <source>
        <strain evidence="2">MF-IS2</strain>
    </source>
</reference>
<evidence type="ECO:0000313" key="2">
    <source>
        <dbReference type="EMBL" id="KAF9449487.1"/>
    </source>
</evidence>
<evidence type="ECO:0000256" key="1">
    <source>
        <dbReference type="SAM" id="Phobius"/>
    </source>
</evidence>